<dbReference type="PANTHER" id="PTHR37984">
    <property type="entry name" value="PROTEIN CBG26694"/>
    <property type="match status" value="1"/>
</dbReference>
<dbReference type="InterPro" id="IPR023780">
    <property type="entry name" value="Chromo_domain"/>
</dbReference>
<reference evidence="10" key="1">
    <citation type="journal article" date="2019" name="Sci. Rep.">
        <title>Draft genome of Tanacetum cinerariifolium, the natural source of mosquito coil.</title>
        <authorList>
            <person name="Yamashiro T."/>
            <person name="Shiraishi A."/>
            <person name="Satake H."/>
            <person name="Nakayama K."/>
        </authorList>
    </citation>
    <scope>NUCLEOTIDE SEQUENCE</scope>
</reference>
<dbReference type="SUPFAM" id="SSF54160">
    <property type="entry name" value="Chromo domain-like"/>
    <property type="match status" value="1"/>
</dbReference>
<dbReference type="GO" id="GO:0004519">
    <property type="term" value="F:endonuclease activity"/>
    <property type="evidence" value="ECO:0007669"/>
    <property type="project" value="UniProtKB-KW"/>
</dbReference>
<evidence type="ECO:0000256" key="3">
    <source>
        <dbReference type="ARBA" id="ARBA00022695"/>
    </source>
</evidence>
<dbReference type="Gene3D" id="2.40.50.40">
    <property type="match status" value="1"/>
</dbReference>
<keyword evidence="3" id="KW-0548">Nucleotidyltransferase</keyword>
<dbReference type="Pfam" id="PF24626">
    <property type="entry name" value="SH3_Tf2-1"/>
    <property type="match status" value="1"/>
</dbReference>
<accession>A0A6L2KA19</accession>
<dbReference type="GO" id="GO:0006508">
    <property type="term" value="P:proteolysis"/>
    <property type="evidence" value="ECO:0007669"/>
    <property type="project" value="UniProtKB-KW"/>
</dbReference>
<gene>
    <name evidence="10" type="ORF">Tci_016722</name>
</gene>
<evidence type="ECO:0000259" key="9">
    <source>
        <dbReference type="PROSITE" id="PS50878"/>
    </source>
</evidence>
<dbReference type="EMBL" id="BKCJ010001888">
    <property type="protein sequence ID" value="GEU44744.1"/>
    <property type="molecule type" value="Genomic_DNA"/>
</dbReference>
<evidence type="ECO:0000256" key="6">
    <source>
        <dbReference type="ARBA" id="ARBA00022801"/>
    </source>
</evidence>
<organism evidence="10">
    <name type="scientific">Tanacetum cinerariifolium</name>
    <name type="common">Dalmatian daisy</name>
    <name type="synonym">Chrysanthemum cinerariifolium</name>
    <dbReference type="NCBI Taxonomy" id="118510"/>
    <lineage>
        <taxon>Eukaryota</taxon>
        <taxon>Viridiplantae</taxon>
        <taxon>Streptophyta</taxon>
        <taxon>Embryophyta</taxon>
        <taxon>Tracheophyta</taxon>
        <taxon>Spermatophyta</taxon>
        <taxon>Magnoliopsida</taxon>
        <taxon>eudicotyledons</taxon>
        <taxon>Gunneridae</taxon>
        <taxon>Pentapetalae</taxon>
        <taxon>asterids</taxon>
        <taxon>campanulids</taxon>
        <taxon>Asterales</taxon>
        <taxon>Asteraceae</taxon>
        <taxon>Asteroideae</taxon>
        <taxon>Anthemideae</taxon>
        <taxon>Anthemidinae</taxon>
        <taxon>Tanacetum</taxon>
    </lineage>
</organism>
<evidence type="ECO:0000313" key="10">
    <source>
        <dbReference type="EMBL" id="GEU44744.1"/>
    </source>
</evidence>
<dbReference type="InterPro" id="IPR000477">
    <property type="entry name" value="RT_dom"/>
</dbReference>
<keyword evidence="4" id="KW-0540">Nuclease</keyword>
<dbReference type="Pfam" id="PF17919">
    <property type="entry name" value="RT_RNaseH_2"/>
    <property type="match status" value="1"/>
</dbReference>
<dbReference type="InterPro" id="IPR041577">
    <property type="entry name" value="RT_RNaseH_2"/>
</dbReference>
<dbReference type="InterPro" id="IPR050951">
    <property type="entry name" value="Retrovirus_Pol_polyprotein"/>
</dbReference>
<sequence length="509" mass="58695">MVTKLLQTGVIQKSNNPFSSPIVMVKKKDNSWKVCVDYRQLNKQTIKYKFPIPIIEELIDKLHGSKLFTKLDLRSGYHQIRMNDVDIAKTAFRTHRGYYEFLVMPFGLTNAPSTFQSLMNKVFRQYLRKFVLVFFNDILIYSQIVEDHVLHLKAVLEIMRHHKLFAKKSKCVFGTENVEYLGYVISAKGVATDPSKVEVMSQWPVPTNLKQLRGFLGLTGKNSFLWYDDSQRAFEQLKQAMVKAPVLKLPDFSKEFTLETDASGVGLGVVLLQEGHSIAFLSKTLSSKNQLMSTYEKEFLAVVCALKKWKGGFHWLIWWYNTNHHSAINTTPYEIVHGQCPPVHVPYVGGENKVESIDISLKAREEDVNVCKFHLKRAHDRMKSQADKHRTDREFMVGDWVYLNLQRHRQVTIRKGKQHKLSPKYYGPFQIMARLKKCKGVGTHSGSLPAFDTQGVMRVEPLAILERRMTKKGNVVVVYVLVQWTNGTNEDATWEPIEEIQIFFPSFTI</sequence>
<keyword evidence="1" id="KW-0645">Protease</keyword>
<feature type="domain" description="Reverse transcriptase" evidence="9">
    <location>
        <begin position="6"/>
        <end position="185"/>
    </location>
</feature>
<keyword evidence="5" id="KW-0255">Endonuclease</keyword>
<dbReference type="CDD" id="cd01647">
    <property type="entry name" value="RT_LTR"/>
    <property type="match status" value="1"/>
</dbReference>
<dbReference type="FunFam" id="3.10.10.10:FF:000007">
    <property type="entry name" value="Retrovirus-related Pol polyprotein from transposon 17.6-like Protein"/>
    <property type="match status" value="1"/>
</dbReference>
<dbReference type="InterPro" id="IPR043128">
    <property type="entry name" value="Rev_trsase/Diguanyl_cyclase"/>
</dbReference>
<name>A0A6L2KA19_TANCI</name>
<dbReference type="Gene3D" id="3.10.10.10">
    <property type="entry name" value="HIV Type 1 Reverse Transcriptase, subunit A, domain 1"/>
    <property type="match status" value="1"/>
</dbReference>
<evidence type="ECO:0000256" key="7">
    <source>
        <dbReference type="ARBA" id="ARBA00022918"/>
    </source>
</evidence>
<dbReference type="GO" id="GO:0008233">
    <property type="term" value="F:peptidase activity"/>
    <property type="evidence" value="ECO:0007669"/>
    <property type="project" value="UniProtKB-KW"/>
</dbReference>
<dbReference type="GO" id="GO:0003964">
    <property type="term" value="F:RNA-directed DNA polymerase activity"/>
    <property type="evidence" value="ECO:0007669"/>
    <property type="project" value="UniProtKB-KW"/>
</dbReference>
<evidence type="ECO:0000256" key="8">
    <source>
        <dbReference type="ARBA" id="ARBA00023268"/>
    </source>
</evidence>
<dbReference type="InterPro" id="IPR056924">
    <property type="entry name" value="SH3_Tf2-1"/>
</dbReference>
<keyword evidence="8" id="KW-0511">Multifunctional enzyme</keyword>
<comment type="caution">
    <text evidence="10">The sequence shown here is derived from an EMBL/GenBank/DDBJ whole genome shotgun (WGS) entry which is preliminary data.</text>
</comment>
<dbReference type="InterPro" id="IPR043502">
    <property type="entry name" value="DNA/RNA_pol_sf"/>
</dbReference>
<dbReference type="InterPro" id="IPR036397">
    <property type="entry name" value="RNaseH_sf"/>
</dbReference>
<keyword evidence="7" id="KW-0695">RNA-directed DNA polymerase</keyword>
<proteinExistence type="predicted"/>
<dbReference type="Pfam" id="PF00078">
    <property type="entry name" value="RVT_1"/>
    <property type="match status" value="1"/>
</dbReference>
<dbReference type="Gene3D" id="3.30.420.10">
    <property type="entry name" value="Ribonuclease H-like superfamily/Ribonuclease H"/>
    <property type="match status" value="1"/>
</dbReference>
<keyword evidence="6" id="KW-0378">Hydrolase</keyword>
<dbReference type="Gene3D" id="3.30.70.270">
    <property type="match status" value="2"/>
</dbReference>
<protein>
    <submittedName>
        <fullName evidence="10">Retrovirus-related Pol polyprotein from transposon 17.6</fullName>
    </submittedName>
</protein>
<evidence type="ECO:0000256" key="4">
    <source>
        <dbReference type="ARBA" id="ARBA00022722"/>
    </source>
</evidence>
<dbReference type="InterPro" id="IPR016197">
    <property type="entry name" value="Chromo-like_dom_sf"/>
</dbReference>
<dbReference type="PANTHER" id="PTHR37984:SF5">
    <property type="entry name" value="PROTEIN NYNRIN-LIKE"/>
    <property type="match status" value="1"/>
</dbReference>
<evidence type="ECO:0000256" key="1">
    <source>
        <dbReference type="ARBA" id="ARBA00022670"/>
    </source>
</evidence>
<dbReference type="Pfam" id="PF00385">
    <property type="entry name" value="Chromo"/>
    <property type="match status" value="1"/>
</dbReference>
<dbReference type="PROSITE" id="PS50878">
    <property type="entry name" value="RT_POL"/>
    <property type="match status" value="1"/>
</dbReference>
<dbReference type="GO" id="GO:0003676">
    <property type="term" value="F:nucleic acid binding"/>
    <property type="evidence" value="ECO:0007669"/>
    <property type="project" value="InterPro"/>
</dbReference>
<evidence type="ECO:0000256" key="5">
    <source>
        <dbReference type="ARBA" id="ARBA00022759"/>
    </source>
</evidence>
<keyword evidence="2" id="KW-0808">Transferase</keyword>
<dbReference type="AlphaFoldDB" id="A0A6L2KA19"/>
<evidence type="ECO:0000256" key="2">
    <source>
        <dbReference type="ARBA" id="ARBA00022679"/>
    </source>
</evidence>
<dbReference type="SUPFAM" id="SSF56672">
    <property type="entry name" value="DNA/RNA polymerases"/>
    <property type="match status" value="1"/>
</dbReference>